<comment type="caution">
    <text evidence="11">The sequence shown here is derived from an EMBL/GenBank/DDBJ whole genome shotgun (WGS) entry which is preliminary data.</text>
</comment>
<dbReference type="SUPFAM" id="SSF50022">
    <property type="entry name" value="ISP domain"/>
    <property type="match status" value="1"/>
</dbReference>
<proteinExistence type="predicted"/>
<keyword evidence="5" id="KW-1133">Transmembrane helix</keyword>
<dbReference type="RefSeq" id="WP_145651422.1">
    <property type="nucleotide sequence ID" value="NZ_VLLB01000008.1"/>
</dbReference>
<dbReference type="GO" id="GO:0016491">
    <property type="term" value="F:oxidoreductase activity"/>
    <property type="evidence" value="ECO:0007669"/>
    <property type="project" value="UniProtKB-KW"/>
</dbReference>
<keyword evidence="4" id="KW-0479">Metal-binding</keyword>
<accession>A0A562R0I9</accession>
<dbReference type="GO" id="GO:0005506">
    <property type="term" value="F:iron ion binding"/>
    <property type="evidence" value="ECO:0007669"/>
    <property type="project" value="InterPro"/>
</dbReference>
<name>A0A562R0I9_9BURK</name>
<dbReference type="EMBL" id="VLLB01000008">
    <property type="protein sequence ID" value="TWI62571.1"/>
    <property type="molecule type" value="Genomic_DNA"/>
</dbReference>
<feature type="domain" description="Rieske" evidence="10">
    <location>
        <begin position="19"/>
        <end position="125"/>
    </location>
</feature>
<gene>
    <name evidence="11" type="ORF">IP91_04092</name>
</gene>
<keyword evidence="9" id="KW-0472">Membrane</keyword>
<dbReference type="InterPro" id="IPR050584">
    <property type="entry name" value="Cholesterol_7-desaturase"/>
</dbReference>
<evidence type="ECO:0000256" key="3">
    <source>
        <dbReference type="ARBA" id="ARBA00022714"/>
    </source>
</evidence>
<evidence type="ECO:0000256" key="4">
    <source>
        <dbReference type="ARBA" id="ARBA00022723"/>
    </source>
</evidence>
<sequence>MTNVISTSVTATASQGGAWYPVIPASDLVHASSIALGFVEGEELALWRAPNGVVQAWENRCPHRGMRFTLGRVVNGRLSCAYHGWEFQSGSGRCSAIPAHPEMPVPRSICARTFQAAEANGIVWVARQQNTVAPPVTAVHTILRSLGIRAPADHVIRALAGDGWRSSATDVFLGDIGGQQVVLYLARAAVGLVMLHVGLVDMLDPAQTSRLHAGLRQLRTAIETQWRLASVGQEGERQ</sequence>
<dbReference type="Pfam" id="PF00355">
    <property type="entry name" value="Rieske"/>
    <property type="match status" value="1"/>
</dbReference>
<dbReference type="Gene3D" id="2.102.10.10">
    <property type="entry name" value="Rieske [2Fe-2S] iron-sulphur domain"/>
    <property type="match status" value="1"/>
</dbReference>
<keyword evidence="6" id="KW-0560">Oxidoreductase</keyword>
<keyword evidence="12" id="KW-1185">Reference proteome</keyword>
<evidence type="ECO:0000256" key="8">
    <source>
        <dbReference type="ARBA" id="ARBA00023014"/>
    </source>
</evidence>
<comment type="subcellular location">
    <subcellularLocation>
        <location evidence="1">Membrane</location>
    </subcellularLocation>
</comment>
<keyword evidence="7" id="KW-0408">Iron</keyword>
<dbReference type="GO" id="GO:0016020">
    <property type="term" value="C:membrane"/>
    <property type="evidence" value="ECO:0007669"/>
    <property type="project" value="UniProtKB-SubCell"/>
</dbReference>
<evidence type="ECO:0000259" key="10">
    <source>
        <dbReference type="PROSITE" id="PS51296"/>
    </source>
</evidence>
<evidence type="ECO:0000256" key="1">
    <source>
        <dbReference type="ARBA" id="ARBA00004370"/>
    </source>
</evidence>
<dbReference type="GO" id="GO:0051537">
    <property type="term" value="F:2 iron, 2 sulfur cluster binding"/>
    <property type="evidence" value="ECO:0007669"/>
    <property type="project" value="UniProtKB-KW"/>
</dbReference>
<dbReference type="PROSITE" id="PS00570">
    <property type="entry name" value="RING_HYDROXYL_ALPHA"/>
    <property type="match status" value="1"/>
</dbReference>
<evidence type="ECO:0000256" key="7">
    <source>
        <dbReference type="ARBA" id="ARBA00023004"/>
    </source>
</evidence>
<protein>
    <submittedName>
        <fullName evidence="11">Rieske-like 2Fe-2S protein</fullName>
    </submittedName>
</protein>
<dbReference type="PROSITE" id="PS51296">
    <property type="entry name" value="RIESKE"/>
    <property type="match status" value="1"/>
</dbReference>
<dbReference type="PANTHER" id="PTHR21266:SF32">
    <property type="entry name" value="CHOLESTEROL 7-DESATURASE NVD"/>
    <property type="match status" value="1"/>
</dbReference>
<dbReference type="InterPro" id="IPR015881">
    <property type="entry name" value="ARHD_Rieske_2Fe_2S"/>
</dbReference>
<dbReference type="PANTHER" id="PTHR21266">
    <property type="entry name" value="IRON-SULFUR DOMAIN CONTAINING PROTEIN"/>
    <property type="match status" value="1"/>
</dbReference>
<keyword evidence="8" id="KW-0411">Iron-sulfur</keyword>
<dbReference type="InterPro" id="IPR036922">
    <property type="entry name" value="Rieske_2Fe-2S_sf"/>
</dbReference>
<dbReference type="Proteomes" id="UP000318431">
    <property type="component" value="Unassembled WGS sequence"/>
</dbReference>
<dbReference type="OrthoDB" id="9769355at2"/>
<evidence type="ECO:0000313" key="11">
    <source>
        <dbReference type="EMBL" id="TWI62571.1"/>
    </source>
</evidence>
<keyword evidence="3" id="KW-0001">2Fe-2S</keyword>
<evidence type="ECO:0000256" key="5">
    <source>
        <dbReference type="ARBA" id="ARBA00022989"/>
    </source>
</evidence>
<evidence type="ECO:0000256" key="6">
    <source>
        <dbReference type="ARBA" id="ARBA00023002"/>
    </source>
</evidence>
<dbReference type="GO" id="GO:0005737">
    <property type="term" value="C:cytoplasm"/>
    <property type="evidence" value="ECO:0007669"/>
    <property type="project" value="TreeGrafter"/>
</dbReference>
<keyword evidence="2" id="KW-0812">Transmembrane</keyword>
<dbReference type="InterPro" id="IPR017941">
    <property type="entry name" value="Rieske_2Fe-2S"/>
</dbReference>
<organism evidence="11 12">
    <name type="scientific">Pseudoduganella lurida</name>
    <dbReference type="NCBI Taxonomy" id="1036180"/>
    <lineage>
        <taxon>Bacteria</taxon>
        <taxon>Pseudomonadati</taxon>
        <taxon>Pseudomonadota</taxon>
        <taxon>Betaproteobacteria</taxon>
        <taxon>Burkholderiales</taxon>
        <taxon>Oxalobacteraceae</taxon>
        <taxon>Telluria group</taxon>
        <taxon>Pseudoduganella</taxon>
    </lineage>
</organism>
<evidence type="ECO:0000313" key="12">
    <source>
        <dbReference type="Proteomes" id="UP000318431"/>
    </source>
</evidence>
<reference evidence="11 12" key="1">
    <citation type="journal article" date="2015" name="Stand. Genomic Sci.">
        <title>Genomic Encyclopedia of Bacterial and Archaeal Type Strains, Phase III: the genomes of soil and plant-associated and newly described type strains.</title>
        <authorList>
            <person name="Whitman W.B."/>
            <person name="Woyke T."/>
            <person name="Klenk H.P."/>
            <person name="Zhou Y."/>
            <person name="Lilburn T.G."/>
            <person name="Beck B.J."/>
            <person name="De Vos P."/>
            <person name="Vandamme P."/>
            <person name="Eisen J.A."/>
            <person name="Garrity G."/>
            <person name="Hugenholtz P."/>
            <person name="Kyrpides N.C."/>
        </authorList>
    </citation>
    <scope>NUCLEOTIDE SEQUENCE [LARGE SCALE GENOMIC DNA]</scope>
    <source>
        <strain evidence="11 12">CGMCC 1.10822</strain>
    </source>
</reference>
<evidence type="ECO:0000256" key="2">
    <source>
        <dbReference type="ARBA" id="ARBA00022692"/>
    </source>
</evidence>
<evidence type="ECO:0000256" key="9">
    <source>
        <dbReference type="ARBA" id="ARBA00023136"/>
    </source>
</evidence>
<dbReference type="AlphaFoldDB" id="A0A562R0I9"/>